<evidence type="ECO:0000313" key="2">
    <source>
        <dbReference type="EMBL" id="MEM5497638.1"/>
    </source>
</evidence>
<dbReference type="Pfam" id="PF00578">
    <property type="entry name" value="AhpC-TSA"/>
    <property type="match status" value="1"/>
</dbReference>
<dbReference type="RefSeq" id="WP_342881571.1">
    <property type="nucleotide sequence ID" value="NZ_JBBMQS010000005.1"/>
</dbReference>
<dbReference type="SUPFAM" id="SSF52833">
    <property type="entry name" value="Thioredoxin-like"/>
    <property type="match status" value="1"/>
</dbReference>
<dbReference type="CDD" id="cd02970">
    <property type="entry name" value="PRX_like2"/>
    <property type="match status" value="1"/>
</dbReference>
<accession>A0ABU9SUT8</accession>
<proteinExistence type="predicted"/>
<dbReference type="EMBL" id="JBBMQS010000005">
    <property type="protein sequence ID" value="MEM5497638.1"/>
    <property type="molecule type" value="Genomic_DNA"/>
</dbReference>
<organism evidence="2 3">
    <name type="scientific">Paraglaciecola mesophila</name>
    <dbReference type="NCBI Taxonomy" id="197222"/>
    <lineage>
        <taxon>Bacteria</taxon>
        <taxon>Pseudomonadati</taxon>
        <taxon>Pseudomonadota</taxon>
        <taxon>Gammaproteobacteria</taxon>
        <taxon>Alteromonadales</taxon>
        <taxon>Alteromonadaceae</taxon>
        <taxon>Paraglaciecola</taxon>
    </lineage>
</organism>
<feature type="domain" description="Thioredoxin" evidence="1">
    <location>
        <begin position="6"/>
        <end position="165"/>
    </location>
</feature>
<name>A0ABU9SUT8_9ALTE</name>
<dbReference type="InterPro" id="IPR000866">
    <property type="entry name" value="AhpC/TSA"/>
</dbReference>
<keyword evidence="3" id="KW-1185">Reference proteome</keyword>
<dbReference type="Gene3D" id="3.40.30.10">
    <property type="entry name" value="Glutaredoxin"/>
    <property type="match status" value="1"/>
</dbReference>
<dbReference type="PROSITE" id="PS51352">
    <property type="entry name" value="THIOREDOXIN_2"/>
    <property type="match status" value="1"/>
</dbReference>
<dbReference type="Proteomes" id="UP001461163">
    <property type="component" value="Unassembled WGS sequence"/>
</dbReference>
<sequence length="177" mass="19712">MNSEKLTPGATFPEIQVLDTKGNTQSLVSPTDAEHWTMVVVYRGVHCPICSKYLTQLQEMRSQFQEIKVDIVAVSADSVEQLNTKLDDVSVEFPVYAGLTKEHMSALGLYLSQPTSEAETDHDFPEPGLFVVNSDNKVQVLEIANSPFVRPDLNMLVSGLGYTRKNDYPIRGTKSFK</sequence>
<comment type="caution">
    <text evidence="2">The sequence shown here is derived from an EMBL/GenBank/DDBJ whole genome shotgun (WGS) entry which is preliminary data.</text>
</comment>
<dbReference type="InterPro" id="IPR013766">
    <property type="entry name" value="Thioredoxin_domain"/>
</dbReference>
<dbReference type="InterPro" id="IPR036249">
    <property type="entry name" value="Thioredoxin-like_sf"/>
</dbReference>
<reference evidence="2 3" key="1">
    <citation type="submission" date="2024-03" db="EMBL/GenBank/DDBJ databases">
        <title>Community enrichment and isolation of bacterial strains for fucoidan degradation.</title>
        <authorList>
            <person name="Sichert A."/>
        </authorList>
    </citation>
    <scope>NUCLEOTIDE SEQUENCE [LARGE SCALE GENOMIC DNA]</scope>
    <source>
        <strain evidence="2 3">AS12</strain>
    </source>
</reference>
<evidence type="ECO:0000259" key="1">
    <source>
        <dbReference type="PROSITE" id="PS51352"/>
    </source>
</evidence>
<evidence type="ECO:0000313" key="3">
    <source>
        <dbReference type="Proteomes" id="UP001461163"/>
    </source>
</evidence>
<protein>
    <submittedName>
        <fullName evidence="2">Peroxiredoxin-like family protein</fullName>
    </submittedName>
</protein>
<gene>
    <name evidence="2" type="ORF">WNY77_09565</name>
</gene>